<sequence>MQERNVDESASDRPIVIEVRGEPVGVIVNGDAGFRFLAVRLPAFAIDGETFESIEAAQRAAAEAVFHAET</sequence>
<reference evidence="1" key="1">
    <citation type="journal article" date="2014" name="Int. J. Syst. Evol. Microbiol.">
        <title>Complete genome sequence of Corynebacterium casei LMG S-19264T (=DSM 44701T), isolated from a smear-ripened cheese.</title>
        <authorList>
            <consortium name="US DOE Joint Genome Institute (JGI-PGF)"/>
            <person name="Walter F."/>
            <person name="Albersmeier A."/>
            <person name="Kalinowski J."/>
            <person name="Ruckert C."/>
        </authorList>
    </citation>
    <scope>NUCLEOTIDE SEQUENCE</scope>
    <source>
        <strain evidence="1">KCTC 32437</strain>
    </source>
</reference>
<evidence type="ECO:0000313" key="2">
    <source>
        <dbReference type="Proteomes" id="UP000646579"/>
    </source>
</evidence>
<dbReference type="AlphaFoldDB" id="A0A918S2I0"/>
<reference evidence="1" key="2">
    <citation type="submission" date="2020-09" db="EMBL/GenBank/DDBJ databases">
        <authorList>
            <person name="Sun Q."/>
            <person name="Kim S."/>
        </authorList>
    </citation>
    <scope>NUCLEOTIDE SEQUENCE</scope>
    <source>
        <strain evidence="1">KCTC 32437</strain>
    </source>
</reference>
<gene>
    <name evidence="1" type="ORF">GCM10007989_14600</name>
</gene>
<evidence type="ECO:0000313" key="1">
    <source>
        <dbReference type="EMBL" id="GHA20575.1"/>
    </source>
</evidence>
<comment type="caution">
    <text evidence="1">The sequence shown here is derived from an EMBL/GenBank/DDBJ whole genome shotgun (WGS) entry which is preliminary data.</text>
</comment>
<dbReference type="RefSeq" id="WP_189424831.1">
    <property type="nucleotide sequence ID" value="NZ_BMZE01000002.1"/>
</dbReference>
<dbReference type="EMBL" id="BMZE01000002">
    <property type="protein sequence ID" value="GHA20575.1"/>
    <property type="molecule type" value="Genomic_DNA"/>
</dbReference>
<organism evidence="1 2">
    <name type="scientific">Devosia pacifica</name>
    <dbReference type="NCBI Taxonomy" id="1335967"/>
    <lineage>
        <taxon>Bacteria</taxon>
        <taxon>Pseudomonadati</taxon>
        <taxon>Pseudomonadota</taxon>
        <taxon>Alphaproteobacteria</taxon>
        <taxon>Hyphomicrobiales</taxon>
        <taxon>Devosiaceae</taxon>
        <taxon>Devosia</taxon>
    </lineage>
</organism>
<keyword evidence="2" id="KW-1185">Reference proteome</keyword>
<protein>
    <submittedName>
        <fullName evidence="1">Uncharacterized protein</fullName>
    </submittedName>
</protein>
<accession>A0A918S2I0</accession>
<name>A0A918S2I0_9HYPH</name>
<dbReference type="Proteomes" id="UP000646579">
    <property type="component" value="Unassembled WGS sequence"/>
</dbReference>
<proteinExistence type="predicted"/>